<dbReference type="InterPro" id="IPR035940">
    <property type="entry name" value="CAP_sf"/>
</dbReference>
<protein>
    <submittedName>
        <fullName evidence="3">SCP domain-containing protein</fullName>
    </submittedName>
</protein>
<reference evidence="3" key="1">
    <citation type="submission" date="2019-11" db="UniProtKB">
        <authorList>
            <consortium name="WormBaseParasite"/>
        </authorList>
    </citation>
    <scope>IDENTIFICATION</scope>
</reference>
<name>A0A5K3FT16_MESCO</name>
<proteinExistence type="predicted"/>
<dbReference type="CDD" id="cd05380">
    <property type="entry name" value="CAP_euk"/>
    <property type="match status" value="1"/>
</dbReference>
<feature type="signal peptide" evidence="1">
    <location>
        <begin position="1"/>
        <end position="16"/>
    </location>
</feature>
<dbReference type="Pfam" id="PF00188">
    <property type="entry name" value="CAP"/>
    <property type="match status" value="1"/>
</dbReference>
<feature type="chain" id="PRO_5024374291" evidence="1">
    <location>
        <begin position="17"/>
        <end position="159"/>
    </location>
</feature>
<evidence type="ECO:0000313" key="3">
    <source>
        <dbReference type="WBParaSite" id="MCU_009751-RA"/>
    </source>
</evidence>
<sequence>MMRAAYLLALTSVIFAEVPTEEERQRIVELHAQIRESVEPPARFMMMISYSSELEAMARYWMADCRFNPPNPAALPKSVSLIAKYDKGERPSLYDVFSAFASEQQHYKYVSDQCTGQCYNYKQMVWAPATAFGCAQKQCSNEADSSKHMYLTACLYSPA</sequence>
<dbReference type="WBParaSite" id="MCU_009751-RA">
    <property type="protein sequence ID" value="MCU_009751-RA"/>
    <property type="gene ID" value="MCU_009751"/>
</dbReference>
<evidence type="ECO:0000256" key="1">
    <source>
        <dbReference type="SAM" id="SignalP"/>
    </source>
</evidence>
<dbReference type="SMART" id="SM00198">
    <property type="entry name" value="SCP"/>
    <property type="match status" value="1"/>
</dbReference>
<feature type="domain" description="SCP" evidence="2">
    <location>
        <begin position="22"/>
        <end position="159"/>
    </location>
</feature>
<accession>A0A5K3FT16</accession>
<dbReference type="PANTHER" id="PTHR10334">
    <property type="entry name" value="CYSTEINE-RICH SECRETORY PROTEIN-RELATED"/>
    <property type="match status" value="1"/>
</dbReference>
<dbReference type="InterPro" id="IPR014044">
    <property type="entry name" value="CAP_dom"/>
</dbReference>
<dbReference type="AlphaFoldDB" id="A0A5K3FT16"/>
<organism evidence="3">
    <name type="scientific">Mesocestoides corti</name>
    <name type="common">Flatworm</name>
    <dbReference type="NCBI Taxonomy" id="53468"/>
    <lineage>
        <taxon>Eukaryota</taxon>
        <taxon>Metazoa</taxon>
        <taxon>Spiralia</taxon>
        <taxon>Lophotrochozoa</taxon>
        <taxon>Platyhelminthes</taxon>
        <taxon>Cestoda</taxon>
        <taxon>Eucestoda</taxon>
        <taxon>Cyclophyllidea</taxon>
        <taxon>Mesocestoididae</taxon>
        <taxon>Mesocestoides</taxon>
    </lineage>
</organism>
<evidence type="ECO:0000259" key="2">
    <source>
        <dbReference type="SMART" id="SM00198"/>
    </source>
</evidence>
<dbReference type="InterPro" id="IPR001283">
    <property type="entry name" value="CRISP-related"/>
</dbReference>
<keyword evidence="1" id="KW-0732">Signal</keyword>
<dbReference type="SUPFAM" id="SSF55797">
    <property type="entry name" value="PR-1-like"/>
    <property type="match status" value="1"/>
</dbReference>
<dbReference type="Gene3D" id="3.40.33.10">
    <property type="entry name" value="CAP"/>
    <property type="match status" value="1"/>
</dbReference>